<dbReference type="InterPro" id="IPR036388">
    <property type="entry name" value="WH-like_DNA-bd_sf"/>
</dbReference>
<dbReference type="Gene3D" id="1.10.10.10">
    <property type="entry name" value="Winged helix-like DNA-binding domain superfamily/Winged helix DNA-binding domain"/>
    <property type="match status" value="1"/>
</dbReference>
<keyword evidence="4" id="KW-0804">Transcription</keyword>
<name>A0ABU4XXK1_9HYPH</name>
<keyword evidence="3" id="KW-0238">DNA-binding</keyword>
<dbReference type="InterPro" id="IPR058163">
    <property type="entry name" value="LysR-type_TF_proteobact-type"/>
</dbReference>
<dbReference type="Pfam" id="PF03466">
    <property type="entry name" value="LysR_substrate"/>
    <property type="match status" value="1"/>
</dbReference>
<dbReference type="Proteomes" id="UP001287059">
    <property type="component" value="Unassembled WGS sequence"/>
</dbReference>
<evidence type="ECO:0000256" key="1">
    <source>
        <dbReference type="ARBA" id="ARBA00009437"/>
    </source>
</evidence>
<evidence type="ECO:0000313" key="6">
    <source>
        <dbReference type="EMBL" id="MDX8479328.1"/>
    </source>
</evidence>
<feature type="domain" description="HTH lysR-type" evidence="5">
    <location>
        <begin position="6"/>
        <end position="63"/>
    </location>
</feature>
<dbReference type="Pfam" id="PF00126">
    <property type="entry name" value="HTH_1"/>
    <property type="match status" value="1"/>
</dbReference>
<sequence>MTTILEKTAGLVAFVRTVDAGSFQAASRVLGSSPSAVSKSVARLERRLGVRLIRRSTRQLGLTSEGAAYYERVAPLLRALDDAEDTVRMADKARGLLRVTTPVELGRTLIASWVQMFLAQHSEVRLELSITDRHADLIREGYDIAVRMGELSDVGLLARKIADLPVVLVASPAYIERKGSPSSVEDLSNHDFVCHQMLGRPYPVTLTGGRRVVPNGRLGTDDAGAIRQAALAGAGIAHLMQFVVQDDLNSGRLVRVLGQVSMPAIPVHVVHAFGRQVPVRARLFVDFLSKQMAALTRAQRDI</sequence>
<gene>
    <name evidence="6" type="ORF">RFN28_12680</name>
</gene>
<reference evidence="6 7" key="1">
    <citation type="submission" date="2023-08" db="EMBL/GenBank/DDBJ databases">
        <title>Implementing the SeqCode for naming new Mesorhizobium species isolated from Vachellia karroo root nodules.</title>
        <authorList>
            <person name="Van Lill M."/>
        </authorList>
    </citation>
    <scope>NUCLEOTIDE SEQUENCE [LARGE SCALE GENOMIC DNA]</scope>
    <source>
        <strain evidence="6 7">VK24D</strain>
    </source>
</reference>
<organism evidence="6 7">
    <name type="scientific">Mesorhizobium album</name>
    <dbReference type="NCBI Taxonomy" id="3072314"/>
    <lineage>
        <taxon>Bacteria</taxon>
        <taxon>Pseudomonadati</taxon>
        <taxon>Pseudomonadota</taxon>
        <taxon>Alphaproteobacteria</taxon>
        <taxon>Hyphomicrobiales</taxon>
        <taxon>Phyllobacteriaceae</taxon>
        <taxon>Mesorhizobium</taxon>
    </lineage>
</organism>
<evidence type="ECO:0000259" key="5">
    <source>
        <dbReference type="PROSITE" id="PS50931"/>
    </source>
</evidence>
<proteinExistence type="inferred from homology"/>
<dbReference type="PANTHER" id="PTHR30537">
    <property type="entry name" value="HTH-TYPE TRANSCRIPTIONAL REGULATOR"/>
    <property type="match status" value="1"/>
</dbReference>
<dbReference type="InterPro" id="IPR000847">
    <property type="entry name" value="LysR_HTH_N"/>
</dbReference>
<keyword evidence="2" id="KW-0805">Transcription regulation</keyword>
<dbReference type="Gene3D" id="3.40.190.290">
    <property type="match status" value="1"/>
</dbReference>
<evidence type="ECO:0000256" key="4">
    <source>
        <dbReference type="ARBA" id="ARBA00023163"/>
    </source>
</evidence>
<dbReference type="SUPFAM" id="SSF46785">
    <property type="entry name" value="Winged helix' DNA-binding domain"/>
    <property type="match status" value="1"/>
</dbReference>
<evidence type="ECO:0000256" key="3">
    <source>
        <dbReference type="ARBA" id="ARBA00023125"/>
    </source>
</evidence>
<dbReference type="CDD" id="cd08422">
    <property type="entry name" value="PBP2_CrgA_like"/>
    <property type="match status" value="1"/>
</dbReference>
<dbReference type="SUPFAM" id="SSF53850">
    <property type="entry name" value="Periplasmic binding protein-like II"/>
    <property type="match status" value="1"/>
</dbReference>
<evidence type="ECO:0000256" key="2">
    <source>
        <dbReference type="ARBA" id="ARBA00023015"/>
    </source>
</evidence>
<dbReference type="EMBL" id="JAVIIW010000012">
    <property type="protein sequence ID" value="MDX8479328.1"/>
    <property type="molecule type" value="Genomic_DNA"/>
</dbReference>
<dbReference type="PANTHER" id="PTHR30537:SF66">
    <property type="entry name" value="IRON-REGULATED VIRULENCE REGULATORY PROTEIN IRGB"/>
    <property type="match status" value="1"/>
</dbReference>
<dbReference type="PROSITE" id="PS50931">
    <property type="entry name" value="HTH_LYSR"/>
    <property type="match status" value="1"/>
</dbReference>
<dbReference type="InterPro" id="IPR036390">
    <property type="entry name" value="WH_DNA-bd_sf"/>
</dbReference>
<evidence type="ECO:0000313" key="7">
    <source>
        <dbReference type="Proteomes" id="UP001287059"/>
    </source>
</evidence>
<comment type="similarity">
    <text evidence="1">Belongs to the LysR transcriptional regulatory family.</text>
</comment>
<protein>
    <submittedName>
        <fullName evidence="6">LysR family transcriptional regulator</fullName>
    </submittedName>
</protein>
<dbReference type="InterPro" id="IPR005119">
    <property type="entry name" value="LysR_subst-bd"/>
</dbReference>
<dbReference type="RefSeq" id="WP_320287673.1">
    <property type="nucleotide sequence ID" value="NZ_JAVIIW010000012.1"/>
</dbReference>
<accession>A0ABU4XXK1</accession>
<keyword evidence="7" id="KW-1185">Reference proteome</keyword>
<comment type="caution">
    <text evidence="6">The sequence shown here is derived from an EMBL/GenBank/DDBJ whole genome shotgun (WGS) entry which is preliminary data.</text>
</comment>